<evidence type="ECO:0000313" key="9">
    <source>
        <dbReference type="Proteomes" id="UP000236724"/>
    </source>
</evidence>
<evidence type="ECO:0000256" key="6">
    <source>
        <dbReference type="ARBA" id="ARBA00023136"/>
    </source>
</evidence>
<dbReference type="Pfam" id="PF01899">
    <property type="entry name" value="MNHE"/>
    <property type="match status" value="1"/>
</dbReference>
<reference evidence="8 9" key="1">
    <citation type="submission" date="2016-10" db="EMBL/GenBank/DDBJ databases">
        <authorList>
            <person name="de Groot N.N."/>
        </authorList>
    </citation>
    <scope>NUCLEOTIDE SEQUENCE [LARGE SCALE GENOMIC DNA]</scope>
    <source>
        <strain evidence="8">MBHS1</strain>
    </source>
</reference>
<name>A0A1H6FCC1_9GAMM</name>
<organism evidence="8 9">
    <name type="scientific">Candidatus Venteria ishoeyi</name>
    <dbReference type="NCBI Taxonomy" id="1899563"/>
    <lineage>
        <taxon>Bacteria</taxon>
        <taxon>Pseudomonadati</taxon>
        <taxon>Pseudomonadota</taxon>
        <taxon>Gammaproteobacteria</taxon>
        <taxon>Thiotrichales</taxon>
        <taxon>Thiotrichaceae</taxon>
        <taxon>Venteria</taxon>
    </lineage>
</organism>
<dbReference type="PANTHER" id="PTHR34584">
    <property type="entry name" value="NA(+)/H(+) ANTIPORTER SUBUNIT E1"/>
    <property type="match status" value="1"/>
</dbReference>
<evidence type="ECO:0000256" key="7">
    <source>
        <dbReference type="SAM" id="Phobius"/>
    </source>
</evidence>
<comment type="subcellular location">
    <subcellularLocation>
        <location evidence="1">Cell membrane</location>
        <topology evidence="1">Multi-pass membrane protein</topology>
    </subcellularLocation>
</comment>
<gene>
    <name evidence="8" type="primary">mnhE1_2</name>
    <name evidence="8" type="ORF">MBHS_03592</name>
</gene>
<sequence>MSHIAQRDTSAHTVETPALAHRRGAKNGQRFLIATLLLFMIWLLLTGSLAWDELLAGLFASMLTAWIAQKHLMILDDIRWSVSMPFYLAQFLAQFCFALLLANLDMARRILSPSLPINPALVEVETRLQSPLGKLMLANSITLTPGTLTVDIEAQHLLVHWVDSSSGTDLPHATAIIARRFEHSLAALFY</sequence>
<keyword evidence="5 7" id="KW-1133">Transmembrane helix</keyword>
<dbReference type="RefSeq" id="WP_286019478.1">
    <property type="nucleotide sequence ID" value="NZ_FMSV02000539.1"/>
</dbReference>
<keyword evidence="4 7" id="KW-0812">Transmembrane</keyword>
<evidence type="ECO:0000256" key="2">
    <source>
        <dbReference type="ARBA" id="ARBA00006228"/>
    </source>
</evidence>
<protein>
    <submittedName>
        <fullName evidence="8">Na(+)/H(+) antiporter subunit E1</fullName>
    </submittedName>
</protein>
<evidence type="ECO:0000313" key="8">
    <source>
        <dbReference type="EMBL" id="SEH07707.1"/>
    </source>
</evidence>
<evidence type="ECO:0000256" key="3">
    <source>
        <dbReference type="ARBA" id="ARBA00022475"/>
    </source>
</evidence>
<dbReference type="Proteomes" id="UP000236724">
    <property type="component" value="Unassembled WGS sequence"/>
</dbReference>
<dbReference type="InterPro" id="IPR002758">
    <property type="entry name" value="Cation_antiport_E"/>
</dbReference>
<dbReference type="EMBL" id="FMSV02000539">
    <property type="protein sequence ID" value="SEH07707.1"/>
    <property type="molecule type" value="Genomic_DNA"/>
</dbReference>
<dbReference type="PANTHER" id="PTHR34584:SF1">
    <property type="entry name" value="NA(+)_H(+) ANTIPORTER SUBUNIT E1"/>
    <property type="match status" value="1"/>
</dbReference>
<keyword evidence="9" id="KW-1185">Reference proteome</keyword>
<accession>A0A1H6FCC1</accession>
<dbReference type="PIRSF" id="PIRSF019239">
    <property type="entry name" value="MrpE"/>
    <property type="match status" value="1"/>
</dbReference>
<evidence type="ECO:0000256" key="1">
    <source>
        <dbReference type="ARBA" id="ARBA00004651"/>
    </source>
</evidence>
<proteinExistence type="inferred from homology"/>
<dbReference type="GO" id="GO:0005886">
    <property type="term" value="C:plasma membrane"/>
    <property type="evidence" value="ECO:0007669"/>
    <property type="project" value="UniProtKB-SubCell"/>
</dbReference>
<dbReference type="AlphaFoldDB" id="A0A1H6FCC1"/>
<keyword evidence="3" id="KW-1003">Cell membrane</keyword>
<dbReference type="GO" id="GO:0008324">
    <property type="term" value="F:monoatomic cation transmembrane transporter activity"/>
    <property type="evidence" value="ECO:0007669"/>
    <property type="project" value="InterPro"/>
</dbReference>
<comment type="similarity">
    <text evidence="2">Belongs to the CPA3 antiporters (TC 2.A.63) subunit E family.</text>
</comment>
<keyword evidence="6 7" id="KW-0472">Membrane</keyword>
<feature type="transmembrane region" description="Helical" evidence="7">
    <location>
        <begin position="31"/>
        <end position="51"/>
    </location>
</feature>
<evidence type="ECO:0000256" key="5">
    <source>
        <dbReference type="ARBA" id="ARBA00022989"/>
    </source>
</evidence>
<evidence type="ECO:0000256" key="4">
    <source>
        <dbReference type="ARBA" id="ARBA00022692"/>
    </source>
</evidence>
<feature type="transmembrane region" description="Helical" evidence="7">
    <location>
        <begin position="86"/>
        <end position="104"/>
    </location>
</feature>